<evidence type="ECO:0000256" key="1">
    <source>
        <dbReference type="HAMAP-Rule" id="MF_02216"/>
    </source>
</evidence>
<dbReference type="GO" id="GO:0006744">
    <property type="term" value="P:ubiquinone biosynthetic process"/>
    <property type="evidence" value="ECO:0007669"/>
    <property type="project" value="UniProtKB-UniRule"/>
</dbReference>
<dbReference type="UniPathway" id="UPA00232"/>
<dbReference type="KEGG" id="doe:DENOEST_3173"/>
<gene>
    <name evidence="1" type="primary">ubiK</name>
    <name evidence="2" type="ORF">DENOEST_3173</name>
</gene>
<comment type="function">
    <text evidence="1">Required for efficient ubiquinone (coenzyme Q) biosynthesis. UbiK is probably an accessory factor of Ubi enzymes and facilitates ubiquinone biosynthesis by acting as an assembly factor, a targeting factor, or both.</text>
</comment>
<dbReference type="Proteomes" id="UP000515733">
    <property type="component" value="Chromosome"/>
</dbReference>
<dbReference type="AlphaFoldDB" id="A0A6S6Y4H6"/>
<protein>
    <recommendedName>
        <fullName evidence="1">Ubiquinone biosynthesis accessory factor UbiK</fullName>
    </recommendedName>
</protein>
<accession>A0A6S6Y4H6</accession>
<comment type="pathway">
    <text evidence="1">Cofactor biosynthesis; ubiquinone biosynthesis.</text>
</comment>
<evidence type="ECO:0000313" key="3">
    <source>
        <dbReference type="Proteomes" id="UP000515733"/>
    </source>
</evidence>
<name>A0A6S6Y4H6_9PROT</name>
<dbReference type="Pfam" id="PF04380">
    <property type="entry name" value="BMFP"/>
    <property type="match status" value="1"/>
</dbReference>
<feature type="coiled-coil region" evidence="1">
    <location>
        <begin position="49"/>
        <end position="76"/>
    </location>
</feature>
<dbReference type="OrthoDB" id="5297354at2"/>
<reference evidence="2 3" key="1">
    <citation type="submission" date="2020-03" db="EMBL/GenBank/DDBJ databases">
        <authorList>
            <consortium name="Genoscope - CEA"/>
            <person name="William W."/>
        </authorList>
    </citation>
    <scope>NUCLEOTIDE SEQUENCE [LARGE SCALE GENOMIC DNA]</scope>
    <source>
        <strain evidence="3">DSM 16959</strain>
    </source>
</reference>
<keyword evidence="1" id="KW-0963">Cytoplasm</keyword>
<dbReference type="PANTHER" id="PTHR38040">
    <property type="entry name" value="UBIQUINONE BIOSYNTHESIS ACCESSORY FACTOR UBIK"/>
    <property type="match status" value="1"/>
</dbReference>
<organism evidence="2 3">
    <name type="scientific">Denitratisoma oestradiolicum</name>
    <dbReference type="NCBI Taxonomy" id="311182"/>
    <lineage>
        <taxon>Bacteria</taxon>
        <taxon>Pseudomonadati</taxon>
        <taxon>Pseudomonadota</taxon>
        <taxon>Betaproteobacteria</taxon>
        <taxon>Nitrosomonadales</taxon>
        <taxon>Sterolibacteriaceae</taxon>
        <taxon>Denitratisoma</taxon>
    </lineage>
</organism>
<keyword evidence="1" id="KW-0831">Ubiquinone biosynthesis</keyword>
<keyword evidence="3" id="KW-1185">Reference proteome</keyword>
<comment type="subcellular location">
    <subcellularLocation>
        <location evidence="1">Cytoplasm</location>
    </subcellularLocation>
</comment>
<dbReference type="InterPro" id="IPR007475">
    <property type="entry name" value="UbiK"/>
</dbReference>
<dbReference type="EMBL" id="LR778301">
    <property type="protein sequence ID" value="CAB1370327.1"/>
    <property type="molecule type" value="Genomic_DNA"/>
</dbReference>
<dbReference type="HAMAP" id="MF_02216">
    <property type="entry name" value="UbiK"/>
    <property type="match status" value="1"/>
</dbReference>
<dbReference type="RefSeq" id="WP_145772209.1">
    <property type="nucleotide sequence ID" value="NZ_LR778301.1"/>
</dbReference>
<evidence type="ECO:0000313" key="2">
    <source>
        <dbReference type="EMBL" id="CAB1370327.1"/>
    </source>
</evidence>
<proteinExistence type="inferred from homology"/>
<comment type="similarity">
    <text evidence="1">Belongs to the UbiK family.</text>
</comment>
<sequence length="82" mass="9086">MSAAHLFDELTSRISQLAATSPAGDLEKNARALATGLLSRLDLVTREEFDVQKELLARARDQIRTLEARIAQLERAPSQPDQ</sequence>
<dbReference type="PANTHER" id="PTHR38040:SF1">
    <property type="entry name" value="UBIQUINONE BIOSYNTHESIS ACCESSORY FACTOR UBIK"/>
    <property type="match status" value="1"/>
</dbReference>
<dbReference type="GO" id="GO:0005737">
    <property type="term" value="C:cytoplasm"/>
    <property type="evidence" value="ECO:0007669"/>
    <property type="project" value="UniProtKB-SubCell"/>
</dbReference>
<keyword evidence="1" id="KW-0175">Coiled coil</keyword>